<proteinExistence type="predicted"/>
<name>A0A3T0JZJ8_PSESX</name>
<dbReference type="EMBL" id="CP024646">
    <property type="protein sequence ID" value="AZV28867.1"/>
    <property type="molecule type" value="Genomic_DNA"/>
</dbReference>
<gene>
    <name evidence="2" type="ORF">CT157_23505</name>
</gene>
<feature type="transmembrane region" description="Helical" evidence="1">
    <location>
        <begin position="95"/>
        <end position="116"/>
    </location>
</feature>
<keyword evidence="1" id="KW-0812">Transmembrane</keyword>
<keyword evidence="1" id="KW-0472">Membrane</keyword>
<evidence type="ECO:0000313" key="2">
    <source>
        <dbReference type="EMBL" id="AZV28867.1"/>
    </source>
</evidence>
<organism evidence="2 3">
    <name type="scientific">Pseudomonas syringae</name>
    <dbReference type="NCBI Taxonomy" id="317"/>
    <lineage>
        <taxon>Bacteria</taxon>
        <taxon>Pseudomonadati</taxon>
        <taxon>Pseudomonadota</taxon>
        <taxon>Gammaproteobacteria</taxon>
        <taxon>Pseudomonadales</taxon>
        <taxon>Pseudomonadaceae</taxon>
        <taxon>Pseudomonas</taxon>
    </lineage>
</organism>
<dbReference type="Proteomes" id="UP000282760">
    <property type="component" value="Chromosome"/>
</dbReference>
<sequence>MEIAVMFFAWAAMWVWVVRQRGAWNLILAHVLGAASGMMVGVVVSEFYIRLFGADRPPIPGLMGTVLQMLTTAAALVGVWMLVSHRSQVEHPVARQLLAGLCGTVAGLTTFMFFALK</sequence>
<keyword evidence="1" id="KW-1133">Transmembrane helix</keyword>
<accession>A0A3T0JZJ8</accession>
<protein>
    <submittedName>
        <fullName evidence="2">Uncharacterized protein</fullName>
    </submittedName>
</protein>
<feature type="transmembrane region" description="Helical" evidence="1">
    <location>
        <begin position="61"/>
        <end position="83"/>
    </location>
</feature>
<feature type="transmembrane region" description="Helical" evidence="1">
    <location>
        <begin position="29"/>
        <end position="49"/>
    </location>
</feature>
<evidence type="ECO:0000313" key="3">
    <source>
        <dbReference type="Proteomes" id="UP000282760"/>
    </source>
</evidence>
<reference evidence="2 3" key="1">
    <citation type="submission" date="2017-11" db="EMBL/GenBank/DDBJ databases">
        <title>Effect of PGPRs.</title>
        <authorList>
            <person name="Oliva R."/>
            <person name="Nong J."/>
            <person name="Roman V."/>
        </authorList>
    </citation>
    <scope>NUCLEOTIDE SEQUENCE [LARGE SCALE GENOMIC DNA]</scope>
    <source>
        <strain evidence="2">Inb918</strain>
    </source>
</reference>
<dbReference type="AlphaFoldDB" id="A0A3T0JZJ8"/>
<evidence type="ECO:0000256" key="1">
    <source>
        <dbReference type="SAM" id="Phobius"/>
    </source>
</evidence>